<feature type="transmembrane region" description="Helical" evidence="1">
    <location>
        <begin position="9"/>
        <end position="30"/>
    </location>
</feature>
<sequence length="62" mass="7210">MNEMNKKDTLLAGAVIFLWGINFYFIKLVLNEVSPMVLGFLRFVFLLLPAIFIIKKPAVKWH</sequence>
<evidence type="ECO:0000313" key="2">
    <source>
        <dbReference type="EMBL" id="STZ00465.1"/>
    </source>
</evidence>
<gene>
    <name evidence="2" type="primary">eamA_2</name>
    <name evidence="2" type="ORF">NCTC7911_01862</name>
</gene>
<dbReference type="GeneID" id="302271749"/>
<keyword evidence="1" id="KW-0812">Transmembrane</keyword>
<evidence type="ECO:0000313" key="3">
    <source>
        <dbReference type="Proteomes" id="UP000254107"/>
    </source>
</evidence>
<evidence type="ECO:0000256" key="1">
    <source>
        <dbReference type="SAM" id="Phobius"/>
    </source>
</evidence>
<keyword evidence="3" id="KW-1185">Reference proteome</keyword>
<keyword evidence="1" id="KW-0472">Membrane</keyword>
<proteinExistence type="predicted"/>
<dbReference type="AlphaFoldDB" id="A0A378QHX1"/>
<dbReference type="Proteomes" id="UP000254107">
    <property type="component" value="Unassembled WGS sequence"/>
</dbReference>
<reference evidence="2 3" key="1">
    <citation type="submission" date="2018-06" db="EMBL/GenBank/DDBJ databases">
        <authorList>
            <consortium name="Pathogen Informatics"/>
            <person name="Doyle S."/>
        </authorList>
    </citation>
    <scope>NUCLEOTIDE SEQUENCE [LARGE SCALE GENOMIC DNA]</scope>
    <source>
        <strain evidence="2 3">NCTC7911</strain>
    </source>
</reference>
<feature type="transmembrane region" description="Helical" evidence="1">
    <location>
        <begin position="36"/>
        <end position="54"/>
    </location>
</feature>
<accession>A0A378QHX1</accession>
<keyword evidence="1" id="KW-1133">Transmembrane helix</keyword>
<organism evidence="2 3">
    <name type="scientific">Moraxella lacunata</name>
    <dbReference type="NCBI Taxonomy" id="477"/>
    <lineage>
        <taxon>Bacteria</taxon>
        <taxon>Pseudomonadati</taxon>
        <taxon>Pseudomonadota</taxon>
        <taxon>Gammaproteobacteria</taxon>
        <taxon>Moraxellales</taxon>
        <taxon>Moraxellaceae</taxon>
        <taxon>Moraxella</taxon>
    </lineage>
</organism>
<dbReference type="RefSeq" id="WP_228707305.1">
    <property type="nucleotide sequence ID" value="NZ_UGQC01000001.1"/>
</dbReference>
<protein>
    <submittedName>
        <fullName evidence="2">Probable amino-acid metabolite efflux pump</fullName>
    </submittedName>
</protein>
<name>A0A378QHX1_MORLA</name>
<dbReference type="EMBL" id="UGQC01000001">
    <property type="protein sequence ID" value="STZ00465.1"/>
    <property type="molecule type" value="Genomic_DNA"/>
</dbReference>